<dbReference type="InterPro" id="IPR011042">
    <property type="entry name" value="6-blade_b-propeller_TolB-like"/>
</dbReference>
<reference evidence="4" key="1">
    <citation type="journal article" date="2019" name="Int. J. Syst. Evol. Microbiol.">
        <title>The Global Catalogue of Microorganisms (GCM) 10K type strain sequencing project: providing services to taxonomists for standard genome sequencing and annotation.</title>
        <authorList>
            <consortium name="The Broad Institute Genomics Platform"/>
            <consortium name="The Broad Institute Genome Sequencing Center for Infectious Disease"/>
            <person name="Wu L."/>
            <person name="Ma J."/>
        </authorList>
    </citation>
    <scope>NUCLEOTIDE SEQUENCE [LARGE SCALE GENOMIC DNA]</scope>
    <source>
        <strain evidence="4">JCM 4816</strain>
    </source>
</reference>
<name>A0ABW1FWN7_9ACTN</name>
<evidence type="ECO:0000313" key="3">
    <source>
        <dbReference type="EMBL" id="MFC5906338.1"/>
    </source>
</evidence>
<feature type="chain" id="PRO_5046289312" description="WD40 repeat domain-containing protein" evidence="2">
    <location>
        <begin position="25"/>
        <end position="342"/>
    </location>
</feature>
<evidence type="ECO:0008006" key="5">
    <source>
        <dbReference type="Google" id="ProtNLM"/>
    </source>
</evidence>
<sequence>MLARRGHQAAAAIALAGASLLLCACGPKTATASAPATPGGQGGSTTPSALPRSASPSAAPSQAAALNGTAGNGLTISNGTRYVVENGTVVDFGTAVRDLAWSYDGRKAVFVDGDGDLVTSNPDGSGRVVVARNPGGQTWSHPTWQYRAKDPRDGYNADMNAILFAVRPNGGTSRLYGIDARAVNGVPRLLGLDAESGPNVKPLPQTGNSWPSAGGSHGTSVYANTGDGDVYIRDDYLRQQGGAMTAGSQPAVPAAPAQGSPAEGEVVFVRSVGGHDHLFLERGTSATDLTPNAATDYTEPAVSPDGRTVAARTPDGIVTLTLDGSHTPVKVSDHLGLPAYRP</sequence>
<gene>
    <name evidence="3" type="ORF">ACFP3V_03770</name>
</gene>
<evidence type="ECO:0000256" key="1">
    <source>
        <dbReference type="SAM" id="MobiDB-lite"/>
    </source>
</evidence>
<keyword evidence="4" id="KW-1185">Reference proteome</keyword>
<comment type="caution">
    <text evidence="3">The sequence shown here is derived from an EMBL/GenBank/DDBJ whole genome shotgun (WGS) entry which is preliminary data.</text>
</comment>
<organism evidence="3 4">
    <name type="scientific">Streptacidiphilus monticola</name>
    <dbReference type="NCBI Taxonomy" id="2161674"/>
    <lineage>
        <taxon>Bacteria</taxon>
        <taxon>Bacillati</taxon>
        <taxon>Actinomycetota</taxon>
        <taxon>Actinomycetes</taxon>
        <taxon>Kitasatosporales</taxon>
        <taxon>Streptomycetaceae</taxon>
        <taxon>Streptacidiphilus</taxon>
    </lineage>
</organism>
<dbReference type="Gene3D" id="2.120.10.30">
    <property type="entry name" value="TolB, C-terminal domain"/>
    <property type="match status" value="1"/>
</dbReference>
<feature type="region of interest" description="Disordered" evidence="1">
    <location>
        <begin position="32"/>
        <end position="66"/>
    </location>
</feature>
<evidence type="ECO:0000313" key="4">
    <source>
        <dbReference type="Proteomes" id="UP001596174"/>
    </source>
</evidence>
<dbReference type="PROSITE" id="PS51257">
    <property type="entry name" value="PROKAR_LIPOPROTEIN"/>
    <property type="match status" value="1"/>
</dbReference>
<protein>
    <recommendedName>
        <fullName evidence="5">WD40 repeat domain-containing protein</fullName>
    </recommendedName>
</protein>
<dbReference type="RefSeq" id="WP_380579644.1">
    <property type="nucleotide sequence ID" value="NZ_JBHSQJ010000010.1"/>
</dbReference>
<dbReference type="Proteomes" id="UP001596174">
    <property type="component" value="Unassembled WGS sequence"/>
</dbReference>
<dbReference type="SUPFAM" id="SSF82171">
    <property type="entry name" value="DPP6 N-terminal domain-like"/>
    <property type="match status" value="1"/>
</dbReference>
<keyword evidence="2" id="KW-0732">Signal</keyword>
<evidence type="ECO:0000256" key="2">
    <source>
        <dbReference type="SAM" id="SignalP"/>
    </source>
</evidence>
<dbReference type="EMBL" id="JBHSQJ010000010">
    <property type="protein sequence ID" value="MFC5906338.1"/>
    <property type="molecule type" value="Genomic_DNA"/>
</dbReference>
<accession>A0ABW1FWN7</accession>
<feature type="signal peptide" evidence="2">
    <location>
        <begin position="1"/>
        <end position="24"/>
    </location>
</feature>
<proteinExistence type="predicted"/>